<comment type="caution">
    <text evidence="1">The sequence shown here is derived from an EMBL/GenBank/DDBJ whole genome shotgun (WGS) entry which is preliminary data.</text>
</comment>
<dbReference type="AlphaFoldDB" id="M6Y483"/>
<organism evidence="1 2">
    <name type="scientific">Leptospira noguchii str. 2001034031</name>
    <dbReference type="NCBI Taxonomy" id="1193053"/>
    <lineage>
        <taxon>Bacteria</taxon>
        <taxon>Pseudomonadati</taxon>
        <taxon>Spirochaetota</taxon>
        <taxon>Spirochaetia</taxon>
        <taxon>Leptospirales</taxon>
        <taxon>Leptospiraceae</taxon>
        <taxon>Leptospira</taxon>
    </lineage>
</organism>
<evidence type="ECO:0000313" key="1">
    <source>
        <dbReference type="EMBL" id="EMO88495.1"/>
    </source>
</evidence>
<dbReference type="Proteomes" id="UP000012138">
    <property type="component" value="Unassembled WGS sequence"/>
</dbReference>
<protein>
    <submittedName>
        <fullName evidence="1">Uncharacterized protein</fullName>
    </submittedName>
</protein>
<name>M6Y483_9LEPT</name>
<evidence type="ECO:0000313" key="2">
    <source>
        <dbReference type="Proteomes" id="UP000012138"/>
    </source>
</evidence>
<sequence>MFHRPGMKLIGYPNVFTIINKYLNTEVFYISLIFQFPIRELDHKIMATTFVSILLSECPICS</sequence>
<proteinExistence type="predicted"/>
<dbReference type="EMBL" id="AKXB02000125">
    <property type="protein sequence ID" value="EMO88495.1"/>
    <property type="molecule type" value="Genomic_DNA"/>
</dbReference>
<accession>M6Y483</accession>
<gene>
    <name evidence="1" type="ORF">LEP1GSC024_0247</name>
</gene>
<reference evidence="1 2" key="1">
    <citation type="submission" date="2013-01" db="EMBL/GenBank/DDBJ databases">
        <authorList>
            <person name="Harkins D.M."/>
            <person name="Durkin A.S."/>
            <person name="Brinkac L.M."/>
            <person name="Haft D.H."/>
            <person name="Selengut J.D."/>
            <person name="Sanka R."/>
            <person name="DePew J."/>
            <person name="Purushe J."/>
            <person name="Whelen A.C."/>
            <person name="Vinetz J.M."/>
            <person name="Sutton G.G."/>
            <person name="Nierman W.C."/>
            <person name="Fouts D.E."/>
        </authorList>
    </citation>
    <scope>NUCLEOTIDE SEQUENCE [LARGE SCALE GENOMIC DNA]</scope>
    <source>
        <strain evidence="1 2">2001034031</strain>
    </source>
</reference>